<evidence type="ECO:0000256" key="2">
    <source>
        <dbReference type="RuleBase" id="RU003616"/>
    </source>
</evidence>
<sequence length="148" mass="17708">MFDMVPFRKNNNSIAKRGDYFNQLFDNFFNDDFFAPMTHFGNSFRVDLKETENEYMVEADLPGINKEAIDIQYENNYLTVSAKREETIENKDNNYVRRERSYGQFSRRFYIDNVNEEKIDASFKDGVLKITLPKLEKVIMNKRKIDIR</sequence>
<dbReference type="RefSeq" id="WP_218322561.1">
    <property type="nucleotide sequence ID" value="NZ_JAEEGC010000125.1"/>
</dbReference>
<dbReference type="NCBIfam" id="NF042420">
    <property type="entry name" value="Hsp18_Clos"/>
    <property type="match status" value="1"/>
</dbReference>
<evidence type="ECO:0000256" key="1">
    <source>
        <dbReference type="PROSITE-ProRule" id="PRU00285"/>
    </source>
</evidence>
<comment type="similarity">
    <text evidence="1 2">Belongs to the small heat shock protein (HSP20) family.</text>
</comment>
<comment type="caution">
    <text evidence="4">The sequence shown here is derived from an EMBL/GenBank/DDBJ whole genome shotgun (WGS) entry which is preliminary data.</text>
</comment>
<feature type="domain" description="SHSP" evidence="3">
    <location>
        <begin position="37"/>
        <end position="148"/>
    </location>
</feature>
<dbReference type="InterPro" id="IPR053570">
    <property type="entry name" value="sHSP/HSP20"/>
</dbReference>
<evidence type="ECO:0000313" key="4">
    <source>
        <dbReference type="EMBL" id="MBV7275510.1"/>
    </source>
</evidence>
<dbReference type="PROSITE" id="PS01031">
    <property type="entry name" value="SHSP"/>
    <property type="match status" value="1"/>
</dbReference>
<name>A0A949WSS4_9CLOT</name>
<dbReference type="PANTHER" id="PTHR11527">
    <property type="entry name" value="HEAT-SHOCK PROTEIN 20 FAMILY MEMBER"/>
    <property type="match status" value="1"/>
</dbReference>
<reference evidence="4" key="1">
    <citation type="submission" date="2020-12" db="EMBL/GenBank/DDBJ databases">
        <title>Clostridium thailandense sp. nov., a novel acetogenic bacterium isolated from peat land soil in Thailand.</title>
        <authorList>
            <person name="Chaikitkaew S."/>
            <person name="Birkeland N.K."/>
        </authorList>
    </citation>
    <scope>NUCLEOTIDE SEQUENCE</scope>
    <source>
        <strain evidence="4">PL3</strain>
    </source>
</reference>
<dbReference type="InterPro" id="IPR031107">
    <property type="entry name" value="Small_HSP"/>
</dbReference>
<dbReference type="CDD" id="cd06471">
    <property type="entry name" value="ACD_LpsHSP_like"/>
    <property type="match status" value="1"/>
</dbReference>
<dbReference type="Pfam" id="PF00011">
    <property type="entry name" value="HSP20"/>
    <property type="match status" value="1"/>
</dbReference>
<accession>A0A949WSS4</accession>
<dbReference type="EMBL" id="JAEEGC010000125">
    <property type="protein sequence ID" value="MBV7275510.1"/>
    <property type="molecule type" value="Genomic_DNA"/>
</dbReference>
<evidence type="ECO:0000313" key="5">
    <source>
        <dbReference type="Proteomes" id="UP000694308"/>
    </source>
</evidence>
<gene>
    <name evidence="4" type="ORF">I6U48_21645</name>
</gene>
<evidence type="ECO:0000259" key="3">
    <source>
        <dbReference type="PROSITE" id="PS01031"/>
    </source>
</evidence>
<dbReference type="InterPro" id="IPR002068">
    <property type="entry name" value="A-crystallin/Hsp20_dom"/>
</dbReference>
<keyword evidence="5" id="KW-1185">Reference proteome</keyword>
<dbReference type="Proteomes" id="UP000694308">
    <property type="component" value="Unassembled WGS sequence"/>
</dbReference>
<protein>
    <submittedName>
        <fullName evidence="4">Hsp20/alpha crystallin family protein</fullName>
    </submittedName>
</protein>
<proteinExistence type="inferred from homology"/>
<organism evidence="4 5">
    <name type="scientific">Clostridium thailandense</name>
    <dbReference type="NCBI Taxonomy" id="2794346"/>
    <lineage>
        <taxon>Bacteria</taxon>
        <taxon>Bacillati</taxon>
        <taxon>Bacillota</taxon>
        <taxon>Clostridia</taxon>
        <taxon>Eubacteriales</taxon>
        <taxon>Clostridiaceae</taxon>
        <taxon>Clostridium</taxon>
    </lineage>
</organism>
<dbReference type="AlphaFoldDB" id="A0A949WSS4"/>